<dbReference type="EMBL" id="KV407459">
    <property type="protein sequence ID" value="KZF21993.1"/>
    <property type="molecule type" value="Genomic_DNA"/>
</dbReference>
<dbReference type="Gene3D" id="3.20.20.70">
    <property type="entry name" value="Aldolase class I"/>
    <property type="match status" value="1"/>
</dbReference>
<evidence type="ECO:0000313" key="3">
    <source>
        <dbReference type="Proteomes" id="UP000076632"/>
    </source>
</evidence>
<proteinExistence type="predicted"/>
<dbReference type="Pfam" id="PF00724">
    <property type="entry name" value="Oxidored_FMN"/>
    <property type="match status" value="1"/>
</dbReference>
<dbReference type="Proteomes" id="UP000076632">
    <property type="component" value="Unassembled WGS sequence"/>
</dbReference>
<dbReference type="GeneID" id="28897816"/>
<sequence length="369" mass="40998">MSGAAAPLFSPLKVGRMNLKQRVVLAPLTRFRADENHTHTDLAVKYYDQRSSTPGTLLITEATFIAARAGLYKQAPGIWSKEQIAAWRKVTDKVHANGSYIYVQLWALGRVADPQLLKDTTGADVVSASDIPVAEGATKPRPLTVEEIKEFISAYEAAARNALEAGFDGVELHAANGYLPDQFLQDLSNNRTDAYGGSIENRARFILEVIEKLVSVVGQDRVGIRLSPWSIYQNMGMKDPVPQFSYVVEQLAQKHPHLAYIHAVESRVDGSDDTAKLRAHAQLDFIRKIWGDDKVLMRAGGYDRDSALKITEAEPNTLVAVGRYFTSNPDLPRRWKQNVALEPYNRAVFYAQGQAEGYADYKMVTEVEA</sequence>
<dbReference type="AlphaFoldDB" id="A0A165GBL9"/>
<dbReference type="CDD" id="cd02933">
    <property type="entry name" value="OYE_like_FMN"/>
    <property type="match status" value="1"/>
</dbReference>
<accession>A0A165GBL9</accession>
<gene>
    <name evidence="2" type="ORF">L228DRAFT_247604</name>
</gene>
<dbReference type="PANTHER" id="PTHR22893">
    <property type="entry name" value="NADH OXIDOREDUCTASE-RELATED"/>
    <property type="match status" value="1"/>
</dbReference>
<organism evidence="2 3">
    <name type="scientific">Xylona heveae (strain CBS 132557 / TC161)</name>
    <dbReference type="NCBI Taxonomy" id="1328760"/>
    <lineage>
        <taxon>Eukaryota</taxon>
        <taxon>Fungi</taxon>
        <taxon>Dikarya</taxon>
        <taxon>Ascomycota</taxon>
        <taxon>Pezizomycotina</taxon>
        <taxon>Xylonomycetes</taxon>
        <taxon>Xylonales</taxon>
        <taxon>Xylonaceae</taxon>
        <taxon>Xylona</taxon>
    </lineage>
</organism>
<evidence type="ECO:0000313" key="2">
    <source>
        <dbReference type="EMBL" id="KZF21993.1"/>
    </source>
</evidence>
<dbReference type="FunCoup" id="A0A165GBL9">
    <property type="interactions" value="777"/>
</dbReference>
<dbReference type="RefSeq" id="XP_018187548.1">
    <property type="nucleotide sequence ID" value="XM_018332679.1"/>
</dbReference>
<dbReference type="PANTHER" id="PTHR22893:SF91">
    <property type="entry name" value="NADPH DEHYDROGENASE 2-RELATED"/>
    <property type="match status" value="1"/>
</dbReference>
<dbReference type="InterPro" id="IPR001155">
    <property type="entry name" value="OxRdtase_FMN_N"/>
</dbReference>
<dbReference type="OrthoDB" id="276546at2759"/>
<dbReference type="FunFam" id="3.20.20.70:FF:000138">
    <property type="entry name" value="NADPH dehydrogenase 1"/>
    <property type="match status" value="1"/>
</dbReference>
<keyword evidence="3" id="KW-1185">Reference proteome</keyword>
<dbReference type="InParanoid" id="A0A165GBL9"/>
<feature type="domain" description="NADH:flavin oxidoreductase/NADH oxidase N-terminal" evidence="1">
    <location>
        <begin position="8"/>
        <end position="341"/>
    </location>
</feature>
<dbReference type="InterPro" id="IPR045247">
    <property type="entry name" value="Oye-like"/>
</dbReference>
<reference evidence="2 3" key="1">
    <citation type="journal article" date="2016" name="Fungal Biol.">
        <title>The genome of Xylona heveae provides a window into fungal endophytism.</title>
        <authorList>
            <person name="Gazis R."/>
            <person name="Kuo A."/>
            <person name="Riley R."/>
            <person name="LaButti K."/>
            <person name="Lipzen A."/>
            <person name="Lin J."/>
            <person name="Amirebrahimi M."/>
            <person name="Hesse C.N."/>
            <person name="Spatafora J.W."/>
            <person name="Henrissat B."/>
            <person name="Hainaut M."/>
            <person name="Grigoriev I.V."/>
            <person name="Hibbett D.S."/>
        </authorList>
    </citation>
    <scope>NUCLEOTIDE SEQUENCE [LARGE SCALE GENOMIC DNA]</scope>
    <source>
        <strain evidence="2 3">TC161</strain>
    </source>
</reference>
<dbReference type="SUPFAM" id="SSF51395">
    <property type="entry name" value="FMN-linked oxidoreductases"/>
    <property type="match status" value="1"/>
</dbReference>
<dbReference type="STRING" id="1328760.A0A165GBL9"/>
<dbReference type="GO" id="GO:0010181">
    <property type="term" value="F:FMN binding"/>
    <property type="evidence" value="ECO:0007669"/>
    <property type="project" value="InterPro"/>
</dbReference>
<dbReference type="OMA" id="MMATYYK"/>
<protein>
    <submittedName>
        <fullName evidence="2">NADH:flavin oxidoreductase/NADH oxidase</fullName>
    </submittedName>
</protein>
<evidence type="ECO:0000259" key="1">
    <source>
        <dbReference type="Pfam" id="PF00724"/>
    </source>
</evidence>
<dbReference type="InterPro" id="IPR013785">
    <property type="entry name" value="Aldolase_TIM"/>
</dbReference>
<name>A0A165GBL9_XYLHT</name>
<dbReference type="GO" id="GO:0003959">
    <property type="term" value="F:NADPH dehydrogenase activity"/>
    <property type="evidence" value="ECO:0007669"/>
    <property type="project" value="TreeGrafter"/>
</dbReference>